<dbReference type="Gene3D" id="1.10.150.130">
    <property type="match status" value="1"/>
</dbReference>
<keyword evidence="5" id="KW-0233">DNA recombination</keyword>
<dbReference type="KEGG" id="ibu:IB211_02785c"/>
<dbReference type="STRING" id="1297617.IB211_02785c"/>
<evidence type="ECO:0000259" key="8">
    <source>
        <dbReference type="PROSITE" id="PS51898"/>
    </source>
</evidence>
<dbReference type="GO" id="GO:0006310">
    <property type="term" value="P:DNA recombination"/>
    <property type="evidence" value="ECO:0007669"/>
    <property type="project" value="UniProtKB-KW"/>
</dbReference>
<keyword evidence="11" id="KW-1185">Reference proteome</keyword>
<dbReference type="InterPro" id="IPR050090">
    <property type="entry name" value="Tyrosine_recombinase_XerCD"/>
</dbReference>
<reference evidence="11" key="2">
    <citation type="submission" date="2015-04" db="EMBL/GenBank/DDBJ databases">
        <title>A butyrogenic pathway from the amino acid lysine in a human gut commensal.</title>
        <authorList>
            <person name="de Vos W.M."/>
            <person name="Bui N.T.P."/>
            <person name="Plugge C.M."/>
            <person name="Ritari J."/>
        </authorList>
    </citation>
    <scope>NUCLEOTIDE SEQUENCE [LARGE SCALE GENOMIC DNA]</scope>
    <source>
        <strain evidence="11">AF211</strain>
    </source>
</reference>
<dbReference type="InterPro" id="IPR002104">
    <property type="entry name" value="Integrase_catalytic"/>
</dbReference>
<keyword evidence="3" id="KW-0229">DNA integration</keyword>
<dbReference type="Pfam" id="PF00589">
    <property type="entry name" value="Phage_integrase"/>
    <property type="match status" value="1"/>
</dbReference>
<evidence type="ECO:0008006" key="12">
    <source>
        <dbReference type="Google" id="ProtNLM"/>
    </source>
</evidence>
<name>A0A0S2W744_9FIRM</name>
<gene>
    <name evidence="10" type="ORF">IB211_02785c</name>
</gene>
<keyword evidence="7" id="KW-1133">Transmembrane helix</keyword>
<dbReference type="PANTHER" id="PTHR30349">
    <property type="entry name" value="PHAGE INTEGRASE-RELATED"/>
    <property type="match status" value="1"/>
</dbReference>
<dbReference type="SUPFAM" id="SSF56349">
    <property type="entry name" value="DNA breaking-rejoining enzymes"/>
    <property type="match status" value="1"/>
</dbReference>
<evidence type="ECO:0000256" key="7">
    <source>
        <dbReference type="SAM" id="Phobius"/>
    </source>
</evidence>
<evidence type="ECO:0000313" key="11">
    <source>
        <dbReference type="Proteomes" id="UP000064844"/>
    </source>
</evidence>
<dbReference type="Pfam" id="PF14659">
    <property type="entry name" value="Phage_int_SAM_3"/>
    <property type="match status" value="1"/>
</dbReference>
<comment type="function">
    <text evidence="1">Site-specific tyrosine recombinase, which acts by catalyzing the cutting and rejoining of the recombining DNA molecules.</text>
</comment>
<dbReference type="EMBL" id="CP011307">
    <property type="protein sequence ID" value="ALP95176.1"/>
    <property type="molecule type" value="Genomic_DNA"/>
</dbReference>
<dbReference type="Proteomes" id="UP000064844">
    <property type="component" value="Chromosome"/>
</dbReference>
<proteinExistence type="inferred from homology"/>
<dbReference type="InterPro" id="IPR010998">
    <property type="entry name" value="Integrase_recombinase_N"/>
</dbReference>
<dbReference type="InterPro" id="IPR044068">
    <property type="entry name" value="CB"/>
</dbReference>
<keyword evidence="4 6" id="KW-0238">DNA-binding</keyword>
<dbReference type="PATRIC" id="fig|1297617.4.peg.2868"/>
<dbReference type="InterPro" id="IPR013762">
    <property type="entry name" value="Integrase-like_cat_sf"/>
</dbReference>
<keyword evidence="7" id="KW-0472">Membrane</keyword>
<comment type="similarity">
    <text evidence="2">Belongs to the 'phage' integrase family.</text>
</comment>
<feature type="transmembrane region" description="Helical" evidence="7">
    <location>
        <begin position="44"/>
        <end position="64"/>
    </location>
</feature>
<dbReference type="Gene3D" id="1.10.443.10">
    <property type="entry name" value="Intergrase catalytic core"/>
    <property type="match status" value="1"/>
</dbReference>
<dbReference type="GO" id="GO:0003677">
    <property type="term" value="F:DNA binding"/>
    <property type="evidence" value="ECO:0007669"/>
    <property type="project" value="UniProtKB-UniRule"/>
</dbReference>
<evidence type="ECO:0000256" key="6">
    <source>
        <dbReference type="PROSITE-ProRule" id="PRU01248"/>
    </source>
</evidence>
<dbReference type="PROSITE" id="PS51900">
    <property type="entry name" value="CB"/>
    <property type="match status" value="1"/>
</dbReference>
<sequence length="452" mass="50544">MKKDFQAFKNRTAVTKEERLLQRKNCAAIVKDKAARLRGTNDNFLITVRLSGSFVPLVTVLFVAKGADTMPKRRANGEGNIRKRKDGRWEGRYTVGHNPETGKAIIKNVLGKTQAEVKEKLKKAIEENVGIDYGRAKTYTVGSWLEVWMENYARVKLRPSTFKTSQGFLKNHIKPQIGGIPLADLTSLDLQRFYKHLLDGGRVDRIEAKKKPKGLAPKTVRNIHQMIGSAYNLAMEQKLVTRNPTQGCALPKVEHKEMKTLTADQLSAFFQEARDSGVYELYYLDLATGLRRGELLGLKWTDVDLDRGVLKIQRAISRQNGKVVEAPLKTKNAYRTLPLSADAISVLKMQKCKVGNSEWVFPSPSGGPMSPDSVLHMLQRVLKRAGLPRIRFHDLRHTFATMALQNGVDVKTVSSMLGHYSAGFTLDTYAHVTTDAQLKAAQTMGNILSRAV</sequence>
<dbReference type="AlphaFoldDB" id="A0A0S2W744"/>
<evidence type="ECO:0000259" key="9">
    <source>
        <dbReference type="PROSITE" id="PS51900"/>
    </source>
</evidence>
<dbReference type="CDD" id="cd01189">
    <property type="entry name" value="INT_ICEBs1_C_like"/>
    <property type="match status" value="1"/>
</dbReference>
<evidence type="ECO:0000256" key="4">
    <source>
        <dbReference type="ARBA" id="ARBA00023125"/>
    </source>
</evidence>
<accession>A0A0S2W744</accession>
<protein>
    <recommendedName>
        <fullName evidence="12">Site-specific integrase</fullName>
    </recommendedName>
</protein>
<evidence type="ECO:0000256" key="5">
    <source>
        <dbReference type="ARBA" id="ARBA00023172"/>
    </source>
</evidence>
<dbReference type="GO" id="GO:0015074">
    <property type="term" value="P:DNA integration"/>
    <property type="evidence" value="ECO:0007669"/>
    <property type="project" value="UniProtKB-KW"/>
</dbReference>
<feature type="domain" description="Core-binding (CB)" evidence="9">
    <location>
        <begin position="139"/>
        <end position="235"/>
    </location>
</feature>
<dbReference type="InterPro" id="IPR004107">
    <property type="entry name" value="Integrase_SAM-like_N"/>
</dbReference>
<dbReference type="PROSITE" id="PS51898">
    <property type="entry name" value="TYR_RECOMBINASE"/>
    <property type="match status" value="1"/>
</dbReference>
<feature type="domain" description="Tyr recombinase" evidence="8">
    <location>
        <begin position="256"/>
        <end position="442"/>
    </location>
</feature>
<dbReference type="InterPro" id="IPR011010">
    <property type="entry name" value="DNA_brk_join_enz"/>
</dbReference>
<evidence type="ECO:0000256" key="3">
    <source>
        <dbReference type="ARBA" id="ARBA00022908"/>
    </source>
</evidence>
<reference evidence="10 11" key="1">
    <citation type="journal article" date="2015" name="Nat. Commun.">
        <title>Production of butyrate from lysine and the Amadori product fructoselysine by a human gut commensal.</title>
        <authorList>
            <person name="Bui T.P."/>
            <person name="Ritari J."/>
            <person name="Boeren S."/>
            <person name="de Waard P."/>
            <person name="Plugge C.M."/>
            <person name="de Vos W.M."/>
        </authorList>
    </citation>
    <scope>NUCLEOTIDE SEQUENCE [LARGE SCALE GENOMIC DNA]</scope>
    <source>
        <strain evidence="10 11">AF211</strain>
    </source>
</reference>
<dbReference type="PANTHER" id="PTHR30349:SF41">
    <property type="entry name" value="INTEGRASE_RECOMBINASE PROTEIN MJ0367-RELATED"/>
    <property type="match status" value="1"/>
</dbReference>
<evidence type="ECO:0000256" key="1">
    <source>
        <dbReference type="ARBA" id="ARBA00003283"/>
    </source>
</evidence>
<organism evidence="10 11">
    <name type="scientific">Intestinimonas butyriciproducens</name>
    <dbReference type="NCBI Taxonomy" id="1297617"/>
    <lineage>
        <taxon>Bacteria</taxon>
        <taxon>Bacillati</taxon>
        <taxon>Bacillota</taxon>
        <taxon>Clostridia</taxon>
        <taxon>Eubacteriales</taxon>
        <taxon>Intestinimonas</taxon>
    </lineage>
</organism>
<evidence type="ECO:0000313" key="10">
    <source>
        <dbReference type="EMBL" id="ALP95176.1"/>
    </source>
</evidence>
<keyword evidence="7" id="KW-0812">Transmembrane</keyword>
<evidence type="ECO:0000256" key="2">
    <source>
        <dbReference type="ARBA" id="ARBA00008857"/>
    </source>
</evidence>